<evidence type="ECO:0000313" key="1">
    <source>
        <dbReference type="EMBL" id="SQB57976.1"/>
    </source>
</evidence>
<dbReference type="PROSITE" id="PS51186">
    <property type="entry name" value="GNAT"/>
    <property type="match status" value="1"/>
</dbReference>
<reference evidence="1 2" key="1">
    <citation type="submission" date="2018-06" db="EMBL/GenBank/DDBJ databases">
        <authorList>
            <consortium name="Pathogen Informatics"/>
            <person name="Doyle S."/>
        </authorList>
    </citation>
    <scope>NUCLEOTIDE SEQUENCE [LARGE SCALE GENOMIC DNA]</scope>
    <source>
        <strain evidence="1 2">NCTC10719</strain>
    </source>
</reference>
<dbReference type="InterPro" id="IPR016181">
    <property type="entry name" value="Acyl_CoA_acyltransferase"/>
</dbReference>
<accession>A0A2X2Y0K2</accession>
<dbReference type="SUPFAM" id="SSF55729">
    <property type="entry name" value="Acyl-CoA N-acyltransferases (Nat)"/>
    <property type="match status" value="1"/>
</dbReference>
<name>A0A2X2Y0K2_CLOPF</name>
<sequence length="186" mass="21245">MGIENNNIIIKSINLKDSKKLILRKPLEYDAENIIKYLNTVGSESNNLLFGKGEFPLTVEQEKAYISRINQSSNSFMVIGTINNEIVSVAQLSSPNMKRISHNSEIAISVKKDYWNIGIGSAVMEELIKFAKDKGSIKTISLGVREYNNIAIKLYEKYGFKKIGTHKNYFNIEETYYDEILMDLYI</sequence>
<protein>
    <submittedName>
        <fullName evidence="1">Acetyltransferase</fullName>
    </submittedName>
</protein>
<gene>
    <name evidence="1" type="ORF">NCTC10719_00571</name>
</gene>
<proteinExistence type="predicted"/>
<organism evidence="1 2">
    <name type="scientific">Clostridium perfringens</name>
    <dbReference type="NCBI Taxonomy" id="1502"/>
    <lineage>
        <taxon>Bacteria</taxon>
        <taxon>Bacillati</taxon>
        <taxon>Bacillota</taxon>
        <taxon>Clostridia</taxon>
        <taxon>Eubacteriales</taxon>
        <taxon>Clostridiaceae</taxon>
        <taxon>Clostridium</taxon>
    </lineage>
</organism>
<dbReference type="AlphaFoldDB" id="A0A2X2Y0K2"/>
<dbReference type="PANTHER" id="PTHR43415:SF3">
    <property type="entry name" value="GNAT-FAMILY ACETYLTRANSFERASE"/>
    <property type="match status" value="1"/>
</dbReference>
<evidence type="ECO:0000313" key="2">
    <source>
        <dbReference type="Proteomes" id="UP000249986"/>
    </source>
</evidence>
<keyword evidence="1" id="KW-0808">Transferase</keyword>
<dbReference type="InterPro" id="IPR000182">
    <property type="entry name" value="GNAT_dom"/>
</dbReference>
<dbReference type="Proteomes" id="UP000249986">
    <property type="component" value="Unassembled WGS sequence"/>
</dbReference>
<dbReference type="GO" id="GO:0016747">
    <property type="term" value="F:acyltransferase activity, transferring groups other than amino-acyl groups"/>
    <property type="evidence" value="ECO:0007669"/>
    <property type="project" value="InterPro"/>
</dbReference>
<dbReference type="RefSeq" id="WP_111926061.1">
    <property type="nucleotide sequence ID" value="NZ_CATNXQ010000019.1"/>
</dbReference>
<dbReference type="PANTHER" id="PTHR43415">
    <property type="entry name" value="SPERMIDINE N(1)-ACETYLTRANSFERASE"/>
    <property type="match status" value="1"/>
</dbReference>
<dbReference type="EMBL" id="UAWG01000001">
    <property type="protein sequence ID" value="SQB57976.1"/>
    <property type="molecule type" value="Genomic_DNA"/>
</dbReference>
<dbReference type="Gene3D" id="3.40.630.30">
    <property type="match status" value="1"/>
</dbReference>
<dbReference type="Pfam" id="PF00583">
    <property type="entry name" value="Acetyltransf_1"/>
    <property type="match status" value="1"/>
</dbReference>